<keyword evidence="2" id="KW-1185">Reference proteome</keyword>
<sequence length="33" mass="3923">MSQPQPTMVRIIGLQFKYMIQDKWSVCMENMTS</sequence>
<dbReference type="EMBL" id="JAMZMK010011452">
    <property type="protein sequence ID" value="KAI7727079.1"/>
    <property type="molecule type" value="Genomic_DNA"/>
</dbReference>
<protein>
    <submittedName>
        <fullName evidence="1">Uncharacterized protein</fullName>
    </submittedName>
</protein>
<evidence type="ECO:0000313" key="1">
    <source>
        <dbReference type="EMBL" id="KAI7727079.1"/>
    </source>
</evidence>
<accession>A0AAD5BPV8</accession>
<dbReference type="Proteomes" id="UP001206925">
    <property type="component" value="Unassembled WGS sequence"/>
</dbReference>
<organism evidence="1 2">
    <name type="scientific">Ambrosia artemisiifolia</name>
    <name type="common">Common ragweed</name>
    <dbReference type="NCBI Taxonomy" id="4212"/>
    <lineage>
        <taxon>Eukaryota</taxon>
        <taxon>Viridiplantae</taxon>
        <taxon>Streptophyta</taxon>
        <taxon>Embryophyta</taxon>
        <taxon>Tracheophyta</taxon>
        <taxon>Spermatophyta</taxon>
        <taxon>Magnoliopsida</taxon>
        <taxon>eudicotyledons</taxon>
        <taxon>Gunneridae</taxon>
        <taxon>Pentapetalae</taxon>
        <taxon>asterids</taxon>
        <taxon>campanulids</taxon>
        <taxon>Asterales</taxon>
        <taxon>Asteraceae</taxon>
        <taxon>Asteroideae</taxon>
        <taxon>Heliantheae alliance</taxon>
        <taxon>Heliantheae</taxon>
        <taxon>Ambrosia</taxon>
    </lineage>
</organism>
<feature type="non-terminal residue" evidence="1">
    <location>
        <position position="1"/>
    </location>
</feature>
<gene>
    <name evidence="1" type="ORF">M8C21_027473</name>
</gene>
<dbReference type="AlphaFoldDB" id="A0AAD5BPV8"/>
<evidence type="ECO:0000313" key="2">
    <source>
        <dbReference type="Proteomes" id="UP001206925"/>
    </source>
</evidence>
<proteinExistence type="predicted"/>
<reference evidence="1" key="1">
    <citation type="submission" date="2022-06" db="EMBL/GenBank/DDBJ databases">
        <title>Uncovering the hologenomic basis of an extraordinary plant invasion.</title>
        <authorList>
            <person name="Bieker V.C."/>
            <person name="Martin M.D."/>
            <person name="Gilbert T."/>
            <person name="Hodgins K."/>
            <person name="Battlay P."/>
            <person name="Petersen B."/>
            <person name="Wilson J."/>
        </authorList>
    </citation>
    <scope>NUCLEOTIDE SEQUENCE</scope>
    <source>
        <strain evidence="1">AA19_3_7</strain>
        <tissue evidence="1">Leaf</tissue>
    </source>
</reference>
<comment type="caution">
    <text evidence="1">The sequence shown here is derived from an EMBL/GenBank/DDBJ whole genome shotgun (WGS) entry which is preliminary data.</text>
</comment>
<name>A0AAD5BPV8_AMBAR</name>